<dbReference type="InterPro" id="IPR000551">
    <property type="entry name" value="MerR-type_HTH_dom"/>
</dbReference>
<dbReference type="Gene3D" id="1.10.1660.10">
    <property type="match status" value="1"/>
</dbReference>
<comment type="caution">
    <text evidence="3">The sequence shown here is derived from an EMBL/GenBank/DDBJ whole genome shotgun (WGS) entry which is preliminary data.</text>
</comment>
<reference evidence="3 4" key="1">
    <citation type="submission" date="2011-08" db="EMBL/GenBank/DDBJ databases">
        <authorList>
            <person name="Weinstock G."/>
            <person name="Sodergren E."/>
            <person name="Clifton S."/>
            <person name="Fulton L."/>
            <person name="Fulton B."/>
            <person name="Courtney L."/>
            <person name="Fronick C."/>
            <person name="Harrison M."/>
            <person name="Strong C."/>
            <person name="Farmer C."/>
            <person name="Delahaunty K."/>
            <person name="Markovic C."/>
            <person name="Hall O."/>
            <person name="Minx P."/>
            <person name="Tomlinson C."/>
            <person name="Mitreva M."/>
            <person name="Hou S."/>
            <person name="Chen J."/>
            <person name="Wollam A."/>
            <person name="Pepin K.H."/>
            <person name="Johnson M."/>
            <person name="Bhonagiri V."/>
            <person name="Zhang X."/>
            <person name="Suruliraj S."/>
            <person name="Warren W."/>
            <person name="Chinwalla A."/>
            <person name="Mardis E.R."/>
            <person name="Wilson R.K."/>
        </authorList>
    </citation>
    <scope>NUCLEOTIDE SEQUENCE [LARGE SCALE GENOMIC DNA]</scope>
    <source>
        <strain evidence="3 4">F0432</strain>
    </source>
</reference>
<accession>G9ZI74</accession>
<sequence>MEFTPTQALSMHIKDFAAQTGLSTETLRYYEKEGLLQPARDANGYRNYGTRDVDWITFILRLKAMGVPLARIKEYARLRHRGDSTIPARYAILTAHQEILAAKQQELAAHQAYLAQKLAHYRTLMHKDDGIA</sequence>
<dbReference type="GO" id="GO:0003700">
    <property type="term" value="F:DNA-binding transcription factor activity"/>
    <property type="evidence" value="ECO:0007669"/>
    <property type="project" value="InterPro"/>
</dbReference>
<dbReference type="HOGENOM" id="CLU_060077_8_3_6"/>
<dbReference type="Proteomes" id="UP000004750">
    <property type="component" value="Unassembled WGS sequence"/>
</dbReference>
<keyword evidence="1" id="KW-0238">DNA-binding</keyword>
<evidence type="ECO:0000313" key="3">
    <source>
        <dbReference type="EMBL" id="EHM52110.1"/>
    </source>
</evidence>
<evidence type="ECO:0000313" key="4">
    <source>
        <dbReference type="Proteomes" id="UP000004750"/>
    </source>
</evidence>
<dbReference type="PANTHER" id="PTHR30204">
    <property type="entry name" value="REDOX-CYCLING DRUG-SENSING TRANSCRIPTIONAL ACTIVATOR SOXR"/>
    <property type="match status" value="1"/>
</dbReference>
<dbReference type="PATRIC" id="fig|797473.3.peg.2028"/>
<dbReference type="GO" id="GO:0003677">
    <property type="term" value="F:DNA binding"/>
    <property type="evidence" value="ECO:0007669"/>
    <property type="project" value="UniProtKB-KW"/>
</dbReference>
<dbReference type="STRING" id="797473.HMPREF9080_02484"/>
<dbReference type="Pfam" id="PF13411">
    <property type="entry name" value="MerR_1"/>
    <property type="match status" value="1"/>
</dbReference>
<name>G9ZI74_9GAMM</name>
<evidence type="ECO:0000259" key="2">
    <source>
        <dbReference type="PROSITE" id="PS50937"/>
    </source>
</evidence>
<organism evidence="3 4">
    <name type="scientific">Cardiobacterium valvarum F0432</name>
    <dbReference type="NCBI Taxonomy" id="797473"/>
    <lineage>
        <taxon>Bacteria</taxon>
        <taxon>Pseudomonadati</taxon>
        <taxon>Pseudomonadota</taxon>
        <taxon>Gammaproteobacteria</taxon>
        <taxon>Cardiobacteriales</taxon>
        <taxon>Cardiobacteriaceae</taxon>
        <taxon>Cardiobacterium</taxon>
    </lineage>
</organism>
<dbReference type="InterPro" id="IPR009061">
    <property type="entry name" value="DNA-bd_dom_put_sf"/>
</dbReference>
<dbReference type="CDD" id="cd01109">
    <property type="entry name" value="HTH_YyaN"/>
    <property type="match status" value="1"/>
</dbReference>
<dbReference type="SMART" id="SM00422">
    <property type="entry name" value="HTH_MERR"/>
    <property type="match status" value="1"/>
</dbReference>
<proteinExistence type="predicted"/>
<dbReference type="EMBL" id="AGCM01000146">
    <property type="protein sequence ID" value="EHM52110.1"/>
    <property type="molecule type" value="Genomic_DNA"/>
</dbReference>
<dbReference type="PROSITE" id="PS50937">
    <property type="entry name" value="HTH_MERR_2"/>
    <property type="match status" value="1"/>
</dbReference>
<feature type="domain" description="HTH merR-type" evidence="2">
    <location>
        <begin position="10"/>
        <end position="78"/>
    </location>
</feature>
<dbReference type="AlphaFoldDB" id="G9ZI74"/>
<evidence type="ECO:0000256" key="1">
    <source>
        <dbReference type="ARBA" id="ARBA00023125"/>
    </source>
</evidence>
<dbReference type="PANTHER" id="PTHR30204:SF98">
    <property type="entry name" value="HTH-TYPE TRANSCRIPTIONAL REGULATOR ADHR"/>
    <property type="match status" value="1"/>
</dbReference>
<dbReference type="InterPro" id="IPR047057">
    <property type="entry name" value="MerR_fam"/>
</dbReference>
<dbReference type="PRINTS" id="PR00040">
    <property type="entry name" value="HTHMERR"/>
</dbReference>
<gene>
    <name evidence="3" type="ORF">HMPREF9080_02484</name>
</gene>
<dbReference type="SUPFAM" id="SSF46955">
    <property type="entry name" value="Putative DNA-binding domain"/>
    <property type="match status" value="1"/>
</dbReference>
<protein>
    <submittedName>
        <fullName evidence="3">Transcriptional regulator, MerR family</fullName>
    </submittedName>
</protein>